<dbReference type="InterPro" id="IPR036148">
    <property type="entry name" value="MmgE/PrpD_sf"/>
</dbReference>
<dbReference type="EMBL" id="JEMN01001167">
    <property type="protein sequence ID" value="KXH45762.1"/>
    <property type="molecule type" value="Genomic_DNA"/>
</dbReference>
<dbReference type="PANTHER" id="PTHR16943">
    <property type="entry name" value="2-METHYLCITRATE DEHYDRATASE-RELATED"/>
    <property type="match status" value="1"/>
</dbReference>
<gene>
    <name evidence="3" type="ORF">CNYM01_05335</name>
</gene>
<dbReference type="Proteomes" id="UP000070054">
    <property type="component" value="Unassembled WGS sequence"/>
</dbReference>
<dbReference type="InterPro" id="IPR005656">
    <property type="entry name" value="MmgE_PrpD"/>
</dbReference>
<reference evidence="3 4" key="1">
    <citation type="submission" date="2014-02" db="EMBL/GenBank/DDBJ databases">
        <title>The genome sequence of Colletotrichum nymphaeae SA-01.</title>
        <authorList>
            <person name="Baroncelli R."/>
            <person name="Thon M.R."/>
        </authorList>
    </citation>
    <scope>NUCLEOTIDE SEQUENCE [LARGE SCALE GENOMIC DNA]</scope>
    <source>
        <strain evidence="3 4">SA-01</strain>
    </source>
</reference>
<name>A0A135TC69_9PEZI</name>
<evidence type="ECO:0000256" key="1">
    <source>
        <dbReference type="ARBA" id="ARBA00006174"/>
    </source>
</evidence>
<evidence type="ECO:0000313" key="3">
    <source>
        <dbReference type="EMBL" id="KXH45762.1"/>
    </source>
</evidence>
<dbReference type="GO" id="GO:0016829">
    <property type="term" value="F:lyase activity"/>
    <property type="evidence" value="ECO:0007669"/>
    <property type="project" value="InterPro"/>
</dbReference>
<sequence>MASGNYTMDLARFAASLTSKALPKSLYSSFPILVLDIVIAMLTGMVQPVYKSSTEALTTIHGNGGPQSVAAIDGSETTIFGAMYLNGIAAGAFQIEHVVLNAHPSSSALPALLVYASTRNTTTTGEDFLTALAAGYEVCARISLASGASVEDERGFHNPAISGQLAAAAAVGSLLGWDAETIASAMGVAASSSGGLVAFQTTDAKTKQIHPGHGGPLGIEAALMARAGITGPPNILENDMGFLHAFSPEPNVTALTDQLGNRWDCEATTAKHYPMHSRFQTLVSGVQDYKKKDPWDKEVKGITAYAGPRLLREAHQIAHPETLDQAQYSVLFCLAASVLLDLSSPFVFNDTLVGDESVQKLSGEVVMEQVYDDERTEGGYVIVSFSDDSTVNITAPYSGYTGLYANSGFLEALVDKYNRTTKALSIEDDAQSLRSLVENMWVEANISRVYDGIVKVGKEARLE</sequence>
<evidence type="ECO:0000259" key="2">
    <source>
        <dbReference type="Pfam" id="PF03972"/>
    </source>
</evidence>
<dbReference type="SUPFAM" id="SSF103378">
    <property type="entry name" value="2-methylcitrate dehydratase PrpD"/>
    <property type="match status" value="1"/>
</dbReference>
<dbReference type="OrthoDB" id="10267976at2759"/>
<keyword evidence="4" id="KW-1185">Reference proteome</keyword>
<dbReference type="InterPro" id="IPR045336">
    <property type="entry name" value="MmgE_PrpD_N"/>
</dbReference>
<dbReference type="InterPro" id="IPR042183">
    <property type="entry name" value="MmgE/PrpD_sf_1"/>
</dbReference>
<dbReference type="Pfam" id="PF03972">
    <property type="entry name" value="MmgE_PrpD_N"/>
    <property type="match status" value="1"/>
</dbReference>
<comment type="caution">
    <text evidence="3">The sequence shown here is derived from an EMBL/GenBank/DDBJ whole genome shotgun (WGS) entry which is preliminary data.</text>
</comment>
<protein>
    <recommendedName>
        <fullName evidence="2">MmgE/PrpD N-terminal domain-containing protein</fullName>
    </recommendedName>
</protein>
<proteinExistence type="inferred from homology"/>
<dbReference type="AlphaFoldDB" id="A0A135TC69"/>
<comment type="similarity">
    <text evidence="1">Belongs to the PrpD family.</text>
</comment>
<dbReference type="Gene3D" id="1.10.4100.10">
    <property type="entry name" value="2-methylcitrate dehydratase PrpD"/>
    <property type="match status" value="1"/>
</dbReference>
<organism evidence="3 4">
    <name type="scientific">Colletotrichum nymphaeae SA-01</name>
    <dbReference type="NCBI Taxonomy" id="1460502"/>
    <lineage>
        <taxon>Eukaryota</taxon>
        <taxon>Fungi</taxon>
        <taxon>Dikarya</taxon>
        <taxon>Ascomycota</taxon>
        <taxon>Pezizomycotina</taxon>
        <taxon>Sordariomycetes</taxon>
        <taxon>Hypocreomycetidae</taxon>
        <taxon>Glomerellales</taxon>
        <taxon>Glomerellaceae</taxon>
        <taxon>Colletotrichum</taxon>
        <taxon>Colletotrichum acutatum species complex</taxon>
    </lineage>
</organism>
<accession>A0A135TC69</accession>
<evidence type="ECO:0000313" key="4">
    <source>
        <dbReference type="Proteomes" id="UP000070054"/>
    </source>
</evidence>
<feature type="domain" description="MmgE/PrpD N-terminal" evidence="2">
    <location>
        <begin position="9"/>
        <end position="252"/>
    </location>
</feature>
<dbReference type="PANTHER" id="PTHR16943:SF8">
    <property type="entry name" value="2-METHYLCITRATE DEHYDRATASE"/>
    <property type="match status" value="1"/>
</dbReference>